<keyword evidence="2" id="KW-1185">Reference proteome</keyword>
<organism evidence="1 2">
    <name type="scientific">Fulvivirga kasyanovii</name>
    <dbReference type="NCBI Taxonomy" id="396812"/>
    <lineage>
        <taxon>Bacteria</taxon>
        <taxon>Pseudomonadati</taxon>
        <taxon>Bacteroidota</taxon>
        <taxon>Cytophagia</taxon>
        <taxon>Cytophagales</taxon>
        <taxon>Fulvivirgaceae</taxon>
        <taxon>Fulvivirga</taxon>
    </lineage>
</organism>
<protein>
    <submittedName>
        <fullName evidence="1">Uncharacterized protein</fullName>
    </submittedName>
</protein>
<evidence type="ECO:0000313" key="2">
    <source>
        <dbReference type="Proteomes" id="UP000798808"/>
    </source>
</evidence>
<name>A0ABW9RJH0_9BACT</name>
<reference evidence="1 2" key="1">
    <citation type="submission" date="2019-02" db="EMBL/GenBank/DDBJ databases">
        <authorList>
            <person name="Goldberg S.R."/>
            <person name="Haltli B.A."/>
            <person name="Correa H."/>
            <person name="Russell K.G."/>
        </authorList>
    </citation>
    <scope>NUCLEOTIDE SEQUENCE [LARGE SCALE GENOMIC DNA]</scope>
    <source>
        <strain evidence="1 2">JCM 16186</strain>
    </source>
</reference>
<dbReference type="EMBL" id="SMLW01000384">
    <property type="protein sequence ID" value="MTI24224.1"/>
    <property type="molecule type" value="Genomic_DNA"/>
</dbReference>
<dbReference type="Proteomes" id="UP000798808">
    <property type="component" value="Unassembled WGS sequence"/>
</dbReference>
<dbReference type="RefSeq" id="WP_155170001.1">
    <property type="nucleotide sequence ID" value="NZ_BAAAFL010000031.1"/>
</dbReference>
<evidence type="ECO:0000313" key="1">
    <source>
        <dbReference type="EMBL" id="MTI24224.1"/>
    </source>
</evidence>
<proteinExistence type="predicted"/>
<accession>A0ABW9RJH0</accession>
<gene>
    <name evidence="1" type="ORF">E1163_04630</name>
</gene>
<comment type="caution">
    <text evidence="1">The sequence shown here is derived from an EMBL/GenBank/DDBJ whole genome shotgun (WGS) entry which is preliminary data.</text>
</comment>
<sequence length="109" mass="12779">MKQRDGVIFLIDSDSYDRNMLSLALEKITRYKVFNFFSMEECLLYWGLKPKLLIYDSVSLSSIPPQIRENLNLIDISKDLAKQQCHKLKDTRIAQEVAYMLGLSMRIEE</sequence>